<accession>A0A9D5B0N6</accession>
<dbReference type="InterPro" id="IPR045882">
    <property type="entry name" value="GPT1/2"/>
</dbReference>
<feature type="region of interest" description="Disordered" evidence="1">
    <location>
        <begin position="197"/>
        <end position="226"/>
    </location>
</feature>
<feature type="region of interest" description="Disordered" evidence="1">
    <location>
        <begin position="316"/>
        <end position="359"/>
    </location>
</feature>
<proteinExistence type="predicted"/>
<gene>
    <name evidence="2" type="ORF">KIW84_031701</name>
</gene>
<dbReference type="Proteomes" id="UP001058974">
    <property type="component" value="Chromosome 3"/>
</dbReference>
<dbReference type="Gramene" id="Psat03G0170100-T1">
    <property type="protein sequence ID" value="KAI5425976.1"/>
    <property type="gene ID" value="KIW84_031701"/>
</dbReference>
<feature type="non-terminal residue" evidence="2">
    <location>
        <position position="766"/>
    </location>
</feature>
<dbReference type="PANTHER" id="PTHR33737">
    <property type="entry name" value="OS05G0121800 PROTEIN"/>
    <property type="match status" value="1"/>
</dbReference>
<protein>
    <submittedName>
        <fullName evidence="2">Uncharacterized protein</fullName>
    </submittedName>
</protein>
<name>A0A9D5B0N6_PEA</name>
<feature type="compositionally biased region" description="Polar residues" evidence="1">
    <location>
        <begin position="197"/>
        <end position="224"/>
    </location>
</feature>
<comment type="caution">
    <text evidence="2">The sequence shown here is derived from an EMBL/GenBank/DDBJ whole genome shotgun (WGS) entry which is preliminary data.</text>
</comment>
<keyword evidence="3" id="KW-1185">Reference proteome</keyword>
<reference evidence="2 3" key="1">
    <citation type="journal article" date="2022" name="Nat. Genet.">
        <title>Improved pea reference genome and pan-genome highlight genomic features and evolutionary characteristics.</title>
        <authorList>
            <person name="Yang T."/>
            <person name="Liu R."/>
            <person name="Luo Y."/>
            <person name="Hu S."/>
            <person name="Wang D."/>
            <person name="Wang C."/>
            <person name="Pandey M.K."/>
            <person name="Ge S."/>
            <person name="Xu Q."/>
            <person name="Li N."/>
            <person name="Li G."/>
            <person name="Huang Y."/>
            <person name="Saxena R.K."/>
            <person name="Ji Y."/>
            <person name="Li M."/>
            <person name="Yan X."/>
            <person name="He Y."/>
            <person name="Liu Y."/>
            <person name="Wang X."/>
            <person name="Xiang C."/>
            <person name="Varshney R.K."/>
            <person name="Ding H."/>
            <person name="Gao S."/>
            <person name="Zong X."/>
        </authorList>
    </citation>
    <scope>NUCLEOTIDE SEQUENCE [LARGE SCALE GENOMIC DNA]</scope>
    <source>
        <strain evidence="2 3">cv. Zhongwan 6</strain>
    </source>
</reference>
<dbReference type="AlphaFoldDB" id="A0A9D5B0N6"/>
<sequence length="766" mass="82541">AATPKFKFLKQKTLSLFPSNHFHGGISNVHRRLTSMNSDSDSSLRNNDVNDRRLSIIDFLSADDSLLDPVSSNHQNSENEAWYTPNSNKFEDAATKIEQWEDEPQTSEKKTMRNPKCNLRKSLAWDSAFFTSAGVLDPDELSSIIEGVEKENLPRIEEDVYKSCDSVSTLGSDSLTFESVDLEGDLFEDVRASIQKSSRKSNLATAPTRMSSASGLPGLQTPSRKVSVVTRNKIKAPPTPRNPTTPVVRGIGKATNKNTFTQISQPLAARRESSISKLSKLPAKPIASSTISAKRASLSGLHAKDRVISMSKASVIGGSRGTEPKPTILSKSTSGQSVSTKAKSVSSTSSGSNLSANIAKSPFNSARRKVIAGNSKPPSSRPPVRTPSGFASRNKIESVNSSLSSLISANKLSSSISPASSVSDWSSEASITASVPKHMCDSSRSSIDSCSSSYSQILHSDLSLEGREAQRSGIISPTARTASVAAVIPSALAKPSGLRLPSPKIGFFDGVKSSVRTPRGGAQPHSSAVLQGLLNHGARSPSEGQNKAKLGNLQAVRSITPIGNKKVDNQKNPHPSHFDESLDIAIKAGSAEQNIKTSTEMLKGALKNVEYTSLSHEIENTNHDLRTLTRVNHQENVYPDNQIDCLIKQVGLMDINSTTQQKINGNSLSFCETDVSFQDKSNGMELSKHREFFNHPKNQELLKGSSTPGLCVAPTSVDLATSARRPFSAKDSFFNMDYPVFTEPSISEVKLTNILDSESRITKDGI</sequence>
<dbReference type="PANTHER" id="PTHR33737:SF2">
    <property type="entry name" value="OS12G0102700 PROTEIN"/>
    <property type="match status" value="1"/>
</dbReference>
<organism evidence="2 3">
    <name type="scientific">Pisum sativum</name>
    <name type="common">Garden pea</name>
    <name type="synonym">Lathyrus oleraceus</name>
    <dbReference type="NCBI Taxonomy" id="3888"/>
    <lineage>
        <taxon>Eukaryota</taxon>
        <taxon>Viridiplantae</taxon>
        <taxon>Streptophyta</taxon>
        <taxon>Embryophyta</taxon>
        <taxon>Tracheophyta</taxon>
        <taxon>Spermatophyta</taxon>
        <taxon>Magnoliopsida</taxon>
        <taxon>eudicotyledons</taxon>
        <taxon>Gunneridae</taxon>
        <taxon>Pentapetalae</taxon>
        <taxon>rosids</taxon>
        <taxon>fabids</taxon>
        <taxon>Fabales</taxon>
        <taxon>Fabaceae</taxon>
        <taxon>Papilionoideae</taxon>
        <taxon>50 kb inversion clade</taxon>
        <taxon>NPAAA clade</taxon>
        <taxon>Hologalegina</taxon>
        <taxon>IRL clade</taxon>
        <taxon>Fabeae</taxon>
        <taxon>Lathyrus</taxon>
    </lineage>
</organism>
<feature type="region of interest" description="Disordered" evidence="1">
    <location>
        <begin position="371"/>
        <end position="393"/>
    </location>
</feature>
<evidence type="ECO:0000256" key="1">
    <source>
        <dbReference type="SAM" id="MobiDB-lite"/>
    </source>
</evidence>
<feature type="compositionally biased region" description="Low complexity" evidence="1">
    <location>
        <begin position="337"/>
        <end position="357"/>
    </location>
</feature>
<evidence type="ECO:0000313" key="3">
    <source>
        <dbReference type="Proteomes" id="UP001058974"/>
    </source>
</evidence>
<evidence type="ECO:0000313" key="2">
    <source>
        <dbReference type="EMBL" id="KAI5425976.1"/>
    </source>
</evidence>
<dbReference type="EMBL" id="JAMSHJ010000003">
    <property type="protein sequence ID" value="KAI5425976.1"/>
    <property type="molecule type" value="Genomic_DNA"/>
</dbReference>
<dbReference type="GO" id="GO:0008017">
    <property type="term" value="F:microtubule binding"/>
    <property type="evidence" value="ECO:0007669"/>
    <property type="project" value="InterPro"/>
</dbReference>